<gene>
    <name evidence="5" type="ORF">N4261_07635</name>
</gene>
<evidence type="ECO:0000259" key="4">
    <source>
        <dbReference type="PROSITE" id="PS51186"/>
    </source>
</evidence>
<keyword evidence="1" id="KW-0808">Transferase</keyword>
<dbReference type="PANTHER" id="PTHR43792:SF8">
    <property type="entry name" value="[RIBOSOMAL PROTEIN US5]-ALANINE N-ACETYLTRANSFERASE"/>
    <property type="match status" value="1"/>
</dbReference>
<evidence type="ECO:0000313" key="5">
    <source>
        <dbReference type="EMBL" id="UXH79754.1"/>
    </source>
</evidence>
<sequence length="217" mass="24908">MHDDVKLPARTLSTDRLILRASAPSQYAAVSDFHQRNGRHFAPWSPPQPPGFWDYGPTRDRLAREADDFDDGRLWRYWISLKASRGSGLFVHTEDDLPEASDGEHRVIGQCQISQISRGVYQSAMLGYSLDEQAQGRGLMHEAVRRVIQEIFSPAVWLHRLQASVRPDNAPSLRVLQRLGFQREGVCPRYLFIDGRWRDHETHALLNPAWDDEQAPR</sequence>
<keyword evidence="6" id="KW-1185">Reference proteome</keyword>
<dbReference type="RefSeq" id="WP_261759574.1">
    <property type="nucleotide sequence ID" value="NZ_CP104562.2"/>
</dbReference>
<dbReference type="InterPro" id="IPR000182">
    <property type="entry name" value="GNAT_dom"/>
</dbReference>
<evidence type="ECO:0000256" key="1">
    <source>
        <dbReference type="ARBA" id="ARBA00022679"/>
    </source>
</evidence>
<dbReference type="EMBL" id="CP104562">
    <property type="protein sequence ID" value="UXH79754.1"/>
    <property type="molecule type" value="Genomic_DNA"/>
</dbReference>
<dbReference type="SUPFAM" id="SSF55729">
    <property type="entry name" value="Acyl-CoA N-acyltransferases (Nat)"/>
    <property type="match status" value="1"/>
</dbReference>
<dbReference type="InterPro" id="IPR016181">
    <property type="entry name" value="Acyl_CoA_acyltransferase"/>
</dbReference>
<dbReference type="PROSITE" id="PS51186">
    <property type="entry name" value="GNAT"/>
    <property type="match status" value="1"/>
</dbReference>
<comment type="similarity">
    <text evidence="3">Belongs to the acetyltransferase family. RimJ subfamily.</text>
</comment>
<name>A0ABY6B3E8_9BURK</name>
<dbReference type="PANTHER" id="PTHR43792">
    <property type="entry name" value="GNAT FAMILY, PUTATIVE (AFU_ORTHOLOGUE AFUA_3G00765)-RELATED-RELATED"/>
    <property type="match status" value="1"/>
</dbReference>
<feature type="domain" description="N-acetyltransferase" evidence="4">
    <location>
        <begin position="61"/>
        <end position="199"/>
    </location>
</feature>
<evidence type="ECO:0000256" key="2">
    <source>
        <dbReference type="ARBA" id="ARBA00023315"/>
    </source>
</evidence>
<keyword evidence="2" id="KW-0012">Acyltransferase</keyword>
<evidence type="ECO:0000256" key="3">
    <source>
        <dbReference type="ARBA" id="ARBA00038502"/>
    </source>
</evidence>
<dbReference type="Pfam" id="PF13302">
    <property type="entry name" value="Acetyltransf_3"/>
    <property type="match status" value="1"/>
</dbReference>
<proteinExistence type="inferred from homology"/>
<protein>
    <submittedName>
        <fullName evidence="5">GNAT family N-acetyltransferase</fullName>
    </submittedName>
</protein>
<reference evidence="5" key="1">
    <citation type="submission" date="2022-10" db="EMBL/GenBank/DDBJ databases">
        <title>Characterization and whole genome sequencing of a new Roseateles species, isolated from fresh water.</title>
        <authorList>
            <person name="Guliayeva D.Y."/>
            <person name="Akhremchuk A.E."/>
            <person name="Sikolenko M.A."/>
            <person name="Valentovich L.N."/>
            <person name="Sidarenka A.V."/>
        </authorList>
    </citation>
    <scope>NUCLEOTIDE SEQUENCE</scope>
    <source>
        <strain evidence="5">BIM B-1768</strain>
    </source>
</reference>
<organism evidence="5 6">
    <name type="scientific">Roseateles amylovorans</name>
    <dbReference type="NCBI Taxonomy" id="2978473"/>
    <lineage>
        <taxon>Bacteria</taxon>
        <taxon>Pseudomonadati</taxon>
        <taxon>Pseudomonadota</taxon>
        <taxon>Betaproteobacteria</taxon>
        <taxon>Burkholderiales</taxon>
        <taxon>Sphaerotilaceae</taxon>
        <taxon>Roseateles</taxon>
    </lineage>
</organism>
<dbReference type="InterPro" id="IPR051531">
    <property type="entry name" value="N-acetyltransferase"/>
</dbReference>
<dbReference type="Gene3D" id="3.40.630.30">
    <property type="match status" value="1"/>
</dbReference>
<dbReference type="Proteomes" id="UP001064933">
    <property type="component" value="Chromosome"/>
</dbReference>
<accession>A0ABY6B3E8</accession>
<evidence type="ECO:0000313" key="6">
    <source>
        <dbReference type="Proteomes" id="UP001064933"/>
    </source>
</evidence>